<feature type="transmembrane region" description="Helical" evidence="12">
    <location>
        <begin position="1204"/>
        <end position="1226"/>
    </location>
</feature>
<sequence length="1249" mass="139972">MERHGNGIELEKPSVGVIPRSLEMRIKNLESFVEEANEVQGVVESRLEQLESMSDGFKDVAQWSLYDWTLIEMSNALKIEAIALREEMYGLKNELLMCKGVMSNDNVLKTFVEGLRPGVILVSEQNDTQSCSEAGALYLSKYELSGVKLTKDELFIPIPKNGCENRGDHDKRQWIDDKECSSSSQEVASTDRGQIKLSENHGKAKSVSKKKVSSKPLKCYFCDGPYMIRGCPEKNRLATIVGGEDKSKGEVAKDGVATGVKALGANASGEAGKPRLKKQEPLKCFQCGEKHKVRDCTNEVKLGAKAKGQAGKPRVNKQEQLECFRCKGPHMVSQNQKQDGLPKPNVTEEVVAVVEAGVGKWPKEPEMFQEQLSSVHTKCEAWSKLMSLRHDGALKEYSSQFKELMLKEMERRGIKELSKALIATEFIIELGVKKSSKPKLKAVGSGKRIRDEGQSNDEEQGSSSGACSNDEPLSIDRSSGEHKYREDVCDVGTTEWSEKMDKPRIELPKDMGEDMINEAVRLGSMILSFAKASGDRKQNGIMYVNINFAGQSGVALVDTWATDLFMSKKAADNLGLKVELSKGEIKTVNSKEVLITRVDRKIELQIGDWSDNEDFRVIPLDDFDFVIELGFLDHGATKTVTAIKFVDEVLRERNIVLGATIEDTTEKWLMNSKPSRDMMVLGECLVFVKDRVREGSILRRPREATRVLHVRWGEPETHKNVGKADLGAISTWKSSKWEDVHCSPTNSQAIGIYFYFIRKDAEDEWFLDMSLFSKPKQLRELHLVGNNIGGFDNPEVCKLTNLRWLDLSINLIEDDVPRCWGNMPSLRTLDLSKNGFRGNLTYTLANVSKKIEIIKVSHNNLTCFARNLPKELRSNSTITMLDISNNLFDERLDLSNNGFTGVVPVNLTRTSPLWYLNLSNNSLHGKPLPGNCSMPKLAWLLLQHNHFVGKFPPCLTNSLSLRLIDVRDNHLSGTISNLPALMQLGAFLVRRNQFSGQLPRQLCEMQRIQLLDFSNNGFTGNIPCCLRNNTVWKNKFQANSWVPIDFTTKGQSLSYQGIPLTLMTGIDFSENTLVGTIPHEISELSELHSLNLSNNHLTGHIPTSFEALENLESLDLSHNNLTGPIPPGITQITTIEKFSVAFNNLSGLIPFTAQFLTFSETYFLGNPELCGEVVERECTGNDDGDGGKENSIGKEEESLIDRPLFFYAFVFISYAVGFWGFIAPLYMSVTWRRKYFAAIDGWIQYLFCK</sequence>
<name>A0A6A2Z5W6_HIBSY</name>
<evidence type="ECO:0000256" key="8">
    <source>
        <dbReference type="ARBA" id="ARBA00023136"/>
    </source>
</evidence>
<evidence type="ECO:0000256" key="1">
    <source>
        <dbReference type="ARBA" id="ARBA00004236"/>
    </source>
</evidence>
<reference evidence="13" key="1">
    <citation type="submission" date="2019-09" db="EMBL/GenBank/DDBJ databases">
        <title>Draft genome information of white flower Hibiscus syriacus.</title>
        <authorList>
            <person name="Kim Y.-M."/>
        </authorList>
    </citation>
    <scope>NUCLEOTIDE SEQUENCE [LARGE SCALE GENOMIC DNA]</scope>
    <source>
        <strain evidence="13">YM2019G1</strain>
    </source>
</reference>
<dbReference type="InterPro" id="IPR001611">
    <property type="entry name" value="Leu-rich_rpt"/>
</dbReference>
<evidence type="ECO:0000256" key="10">
    <source>
        <dbReference type="ARBA" id="ARBA00023180"/>
    </source>
</evidence>
<feature type="region of interest" description="Disordered" evidence="11">
    <location>
        <begin position="177"/>
        <end position="209"/>
    </location>
</feature>
<dbReference type="EMBL" id="VEPZ02001209">
    <property type="protein sequence ID" value="KAE8686849.1"/>
    <property type="molecule type" value="Genomic_DNA"/>
</dbReference>
<feature type="compositionally biased region" description="Basic and acidic residues" evidence="11">
    <location>
        <begin position="478"/>
        <end position="487"/>
    </location>
</feature>
<evidence type="ECO:0000256" key="11">
    <source>
        <dbReference type="SAM" id="MobiDB-lite"/>
    </source>
</evidence>
<dbReference type="PROSITE" id="PS51450">
    <property type="entry name" value="LRR"/>
    <property type="match status" value="1"/>
</dbReference>
<evidence type="ECO:0000313" key="14">
    <source>
        <dbReference type="Proteomes" id="UP000436088"/>
    </source>
</evidence>
<dbReference type="Gene3D" id="3.80.10.10">
    <property type="entry name" value="Ribonuclease Inhibitor"/>
    <property type="match status" value="2"/>
</dbReference>
<dbReference type="GO" id="GO:0005886">
    <property type="term" value="C:plasma membrane"/>
    <property type="evidence" value="ECO:0007669"/>
    <property type="project" value="UniProtKB-SubCell"/>
</dbReference>
<accession>A0A6A2Z5W6</accession>
<dbReference type="FunFam" id="3.80.10.10:FF:000213">
    <property type="entry name" value="Tyrosine-sulfated glycopeptide receptor 1"/>
    <property type="match status" value="1"/>
</dbReference>
<keyword evidence="7 12" id="KW-1133">Transmembrane helix</keyword>
<evidence type="ECO:0000256" key="2">
    <source>
        <dbReference type="ARBA" id="ARBA00009592"/>
    </source>
</evidence>
<dbReference type="Pfam" id="PF00560">
    <property type="entry name" value="LRR_1"/>
    <property type="match status" value="1"/>
</dbReference>
<dbReference type="InterPro" id="IPR032675">
    <property type="entry name" value="LRR_dom_sf"/>
</dbReference>
<feature type="compositionally biased region" description="Polar residues" evidence="11">
    <location>
        <begin position="181"/>
        <end position="192"/>
    </location>
</feature>
<evidence type="ECO:0000256" key="3">
    <source>
        <dbReference type="ARBA" id="ARBA00022475"/>
    </source>
</evidence>
<keyword evidence="3" id="KW-1003">Cell membrane</keyword>
<keyword evidence="6" id="KW-0677">Repeat</keyword>
<dbReference type="Gene3D" id="2.40.70.10">
    <property type="entry name" value="Acid Proteases"/>
    <property type="match status" value="1"/>
</dbReference>
<keyword evidence="4" id="KW-0433">Leucine-rich repeat</keyword>
<dbReference type="Pfam" id="PF13855">
    <property type="entry name" value="LRR_8"/>
    <property type="match status" value="2"/>
</dbReference>
<evidence type="ECO:0000256" key="6">
    <source>
        <dbReference type="ARBA" id="ARBA00022737"/>
    </source>
</evidence>
<evidence type="ECO:0000256" key="5">
    <source>
        <dbReference type="ARBA" id="ARBA00022692"/>
    </source>
</evidence>
<dbReference type="CDD" id="cd00303">
    <property type="entry name" value="retropepsin_like"/>
    <property type="match status" value="1"/>
</dbReference>
<dbReference type="InterPro" id="IPR003591">
    <property type="entry name" value="Leu-rich_rpt_typical-subtyp"/>
</dbReference>
<feature type="region of interest" description="Disordered" evidence="11">
    <location>
        <begin position="441"/>
        <end position="487"/>
    </location>
</feature>
<dbReference type="SMART" id="SM00369">
    <property type="entry name" value="LRR_TYP"/>
    <property type="match status" value="4"/>
</dbReference>
<dbReference type="AlphaFoldDB" id="A0A6A2Z5W6"/>
<dbReference type="PANTHER" id="PTHR48062">
    <property type="entry name" value="RECEPTOR-LIKE PROTEIN 14"/>
    <property type="match status" value="1"/>
</dbReference>
<evidence type="ECO:0000313" key="13">
    <source>
        <dbReference type="EMBL" id="KAE8686849.1"/>
    </source>
</evidence>
<dbReference type="SUPFAM" id="SSF52058">
    <property type="entry name" value="L domain-like"/>
    <property type="match status" value="1"/>
</dbReference>
<keyword evidence="9 13" id="KW-0675">Receptor</keyword>
<proteinExistence type="inferred from homology"/>
<dbReference type="InterPro" id="IPR021109">
    <property type="entry name" value="Peptidase_aspartic_dom_sf"/>
</dbReference>
<dbReference type="PRINTS" id="PR00019">
    <property type="entry name" value="LEURICHRPT"/>
</dbReference>
<dbReference type="PANTHER" id="PTHR48062:SF51">
    <property type="entry name" value="LRR RECEPTOR-LIKE SERINE_THREONINE-PROTEIN KINASE ERL1"/>
    <property type="match status" value="1"/>
</dbReference>
<dbReference type="SUPFAM" id="SSF52047">
    <property type="entry name" value="RNI-like"/>
    <property type="match status" value="1"/>
</dbReference>
<dbReference type="InterPro" id="IPR051502">
    <property type="entry name" value="RLP_Defense_Trigger"/>
</dbReference>
<keyword evidence="10" id="KW-0325">Glycoprotein</keyword>
<keyword evidence="8 12" id="KW-0472">Membrane</keyword>
<keyword evidence="5 12" id="KW-0812">Transmembrane</keyword>
<protein>
    <submittedName>
        <fullName evidence="13">Receptor like protein 1</fullName>
    </submittedName>
</protein>
<comment type="subcellular location">
    <subcellularLocation>
        <location evidence="1">Cell membrane</location>
    </subcellularLocation>
</comment>
<keyword evidence="14" id="KW-1185">Reference proteome</keyword>
<gene>
    <name evidence="13" type="ORF">F3Y22_tig00111027pilonHSYRG00279</name>
</gene>
<dbReference type="Proteomes" id="UP000436088">
    <property type="component" value="Unassembled WGS sequence"/>
</dbReference>
<comment type="caution">
    <text evidence="13">The sequence shown here is derived from an EMBL/GenBank/DDBJ whole genome shotgun (WGS) entry which is preliminary data.</text>
</comment>
<evidence type="ECO:0000256" key="4">
    <source>
        <dbReference type="ARBA" id="ARBA00022614"/>
    </source>
</evidence>
<evidence type="ECO:0000256" key="12">
    <source>
        <dbReference type="SAM" id="Phobius"/>
    </source>
</evidence>
<comment type="similarity">
    <text evidence="2">Belongs to the RLP family.</text>
</comment>
<evidence type="ECO:0000256" key="7">
    <source>
        <dbReference type="ARBA" id="ARBA00022989"/>
    </source>
</evidence>
<organism evidence="13 14">
    <name type="scientific">Hibiscus syriacus</name>
    <name type="common">Rose of Sharon</name>
    <dbReference type="NCBI Taxonomy" id="106335"/>
    <lineage>
        <taxon>Eukaryota</taxon>
        <taxon>Viridiplantae</taxon>
        <taxon>Streptophyta</taxon>
        <taxon>Embryophyta</taxon>
        <taxon>Tracheophyta</taxon>
        <taxon>Spermatophyta</taxon>
        <taxon>Magnoliopsida</taxon>
        <taxon>eudicotyledons</taxon>
        <taxon>Gunneridae</taxon>
        <taxon>Pentapetalae</taxon>
        <taxon>rosids</taxon>
        <taxon>malvids</taxon>
        <taxon>Malvales</taxon>
        <taxon>Malvaceae</taxon>
        <taxon>Malvoideae</taxon>
        <taxon>Hibiscus</taxon>
    </lineage>
</organism>
<evidence type="ECO:0000256" key="9">
    <source>
        <dbReference type="ARBA" id="ARBA00023170"/>
    </source>
</evidence>